<accession>A0A6J6LU16</accession>
<dbReference type="InterPro" id="IPR011583">
    <property type="entry name" value="Chitinase_II/V-like_cat"/>
</dbReference>
<dbReference type="PANTHER" id="PTHR46066:SF2">
    <property type="entry name" value="CHITINASE DOMAIN-CONTAINING PROTEIN 1"/>
    <property type="match status" value="1"/>
</dbReference>
<dbReference type="Gene3D" id="3.20.20.80">
    <property type="entry name" value="Glycosidases"/>
    <property type="match status" value="1"/>
</dbReference>
<dbReference type="GO" id="GO:0004553">
    <property type="term" value="F:hydrolase activity, hydrolyzing O-glycosyl compounds"/>
    <property type="evidence" value="ECO:0007669"/>
    <property type="project" value="InterPro"/>
</dbReference>
<keyword evidence="1" id="KW-0378">Hydrolase</keyword>
<protein>
    <submittedName>
        <fullName evidence="4">Unannotated protein</fullName>
    </submittedName>
</protein>
<gene>
    <name evidence="4" type="ORF">UFOPK2289_00724</name>
    <name evidence="5" type="ORF">UFOPK2822_00572</name>
    <name evidence="6" type="ORF">UFOPK3346_00908</name>
    <name evidence="7" type="ORF">UFOPK3670_01284</name>
</gene>
<evidence type="ECO:0000313" key="6">
    <source>
        <dbReference type="EMBL" id="CAB4868834.1"/>
    </source>
</evidence>
<proteinExistence type="predicted"/>
<dbReference type="AlphaFoldDB" id="A0A6J6LU16"/>
<dbReference type="InterPro" id="IPR017853">
    <property type="entry name" value="GH"/>
</dbReference>
<keyword evidence="2" id="KW-0326">Glycosidase</keyword>
<dbReference type="EMBL" id="CAEZWT010000016">
    <property type="protein sequence ID" value="CAB4663964.1"/>
    <property type="molecule type" value="Genomic_DNA"/>
</dbReference>
<dbReference type="PROSITE" id="PS01095">
    <property type="entry name" value="GH18_1"/>
    <property type="match status" value="1"/>
</dbReference>
<dbReference type="PANTHER" id="PTHR46066">
    <property type="entry name" value="CHITINASE DOMAIN-CONTAINING PROTEIN 1 FAMILY MEMBER"/>
    <property type="match status" value="1"/>
</dbReference>
<sequence length="588" mass="63634">MFRTGSRRALAFAMASIVLLTFSLTSEPSARADAQPRKILTGWIPYYGMKSALPAAVTNGDLIQEVMPFWYSLKSATSIADLYKPANPSVPISIPLTTMRDSGFTIIPTITDGTAKLVLSGLIAKAKTRTQVVATITKLVMDNNFDGIDLDFEGFAFVDGISTWSATRPNWVLFVQELSASLHAQNKLLSITTPVLFDPTTGKKGYYLFDWAAISPMIDRLRIMTYDYSTGSQGPIGPIAWVDESVKYAVSVIAASKIYIGVPGYGRDWVTKVEGVCPSQYSKAIAVGAKPAVFVQRDAITLAANYRTVPTFNATYSEATFSYKKVYEGVSAAGLATKCTATRRAWYQNAQSYTDRANLVAKYRLGGITLWTLGMQDTDAIQAVRTVATGIAPAPILNSLTLDKSEMFYGESLNLTGLFQLTDKQPVVGLGIKIEVKPVGEDAWKKLEIDPVTGSDGTISLPLILGRSTQIRLTSEGSWERLASTSSELPVNVKRRLAITAPATASIGNGATISGVIQPHEAGANVQLERLVKGVWKSEGAAEISDPTGHFVLSYLGKSRSIVTFRIRVSPDAKFDEVISPIFNIVIS</sequence>
<evidence type="ECO:0000313" key="7">
    <source>
        <dbReference type="EMBL" id="CAB4931011.1"/>
    </source>
</evidence>
<dbReference type="GO" id="GO:0008061">
    <property type="term" value="F:chitin binding"/>
    <property type="evidence" value="ECO:0007669"/>
    <property type="project" value="InterPro"/>
</dbReference>
<evidence type="ECO:0000313" key="4">
    <source>
        <dbReference type="EMBL" id="CAB4663964.1"/>
    </source>
</evidence>
<dbReference type="InterPro" id="IPR029070">
    <property type="entry name" value="Chitinase_insertion_sf"/>
</dbReference>
<dbReference type="Pfam" id="PF00704">
    <property type="entry name" value="Glyco_hydro_18"/>
    <property type="match status" value="1"/>
</dbReference>
<name>A0A6J6LU16_9ZZZZ</name>
<dbReference type="InterPro" id="IPR001223">
    <property type="entry name" value="Glyco_hydro18_cat"/>
</dbReference>
<organism evidence="4">
    <name type="scientific">freshwater metagenome</name>
    <dbReference type="NCBI Taxonomy" id="449393"/>
    <lineage>
        <taxon>unclassified sequences</taxon>
        <taxon>metagenomes</taxon>
        <taxon>ecological metagenomes</taxon>
    </lineage>
</organism>
<dbReference type="SUPFAM" id="SSF51445">
    <property type="entry name" value="(Trans)glycosidases"/>
    <property type="match status" value="1"/>
</dbReference>
<evidence type="ECO:0000259" key="3">
    <source>
        <dbReference type="PROSITE" id="PS51910"/>
    </source>
</evidence>
<reference evidence="4" key="1">
    <citation type="submission" date="2020-05" db="EMBL/GenBank/DDBJ databases">
        <authorList>
            <person name="Chiriac C."/>
            <person name="Salcher M."/>
            <person name="Ghai R."/>
            <person name="Kavagutti S V."/>
        </authorList>
    </citation>
    <scope>NUCLEOTIDE SEQUENCE</scope>
</reference>
<evidence type="ECO:0000256" key="1">
    <source>
        <dbReference type="ARBA" id="ARBA00022801"/>
    </source>
</evidence>
<evidence type="ECO:0000313" key="5">
    <source>
        <dbReference type="EMBL" id="CAB4747156.1"/>
    </source>
</evidence>
<dbReference type="SMART" id="SM00636">
    <property type="entry name" value="Glyco_18"/>
    <property type="match status" value="1"/>
</dbReference>
<dbReference type="EMBL" id="CAEZZC010000006">
    <property type="protein sequence ID" value="CAB4747156.1"/>
    <property type="molecule type" value="Genomic_DNA"/>
</dbReference>
<dbReference type="GO" id="GO:0005975">
    <property type="term" value="P:carbohydrate metabolic process"/>
    <property type="evidence" value="ECO:0007669"/>
    <property type="project" value="InterPro"/>
</dbReference>
<dbReference type="InterPro" id="IPR001579">
    <property type="entry name" value="Glyco_hydro_18_chit_AS"/>
</dbReference>
<dbReference type="PROSITE" id="PS51910">
    <property type="entry name" value="GH18_2"/>
    <property type="match status" value="1"/>
</dbReference>
<evidence type="ECO:0000256" key="2">
    <source>
        <dbReference type="ARBA" id="ARBA00023295"/>
    </source>
</evidence>
<feature type="domain" description="GH18" evidence="3">
    <location>
        <begin position="37"/>
        <end position="391"/>
    </location>
</feature>
<dbReference type="EMBL" id="CAFBMV010000011">
    <property type="protein sequence ID" value="CAB4931011.1"/>
    <property type="molecule type" value="Genomic_DNA"/>
</dbReference>
<dbReference type="Gene3D" id="3.10.50.10">
    <property type="match status" value="1"/>
</dbReference>
<dbReference type="EMBL" id="CAFBLE010000006">
    <property type="protein sequence ID" value="CAB4868834.1"/>
    <property type="molecule type" value="Genomic_DNA"/>
</dbReference>